<reference evidence="10 11" key="1">
    <citation type="submission" date="2018-11" db="EMBL/GenBank/DDBJ databases">
        <authorList>
            <consortium name="Pathogen Informatics"/>
        </authorList>
    </citation>
    <scope>NUCLEOTIDE SEQUENCE [LARGE SCALE GENOMIC DNA]</scope>
    <source>
        <strain evidence="10 11">NCTC10327</strain>
    </source>
</reference>
<dbReference type="RefSeq" id="WP_185933664.1">
    <property type="nucleotide sequence ID" value="NZ_UYIO01000001.1"/>
</dbReference>
<keyword evidence="3" id="KW-1003">Cell membrane</keyword>
<accession>A0A7Z8Y8G5</accession>
<sequence>MWKVTLRDAKEHVGRFLMSVIAVTIGVAFLCGTLSLRDLLSASFSNLTTSTFRDDVYVSGPQIATDPMPIHGNLTSADLETITGVDGVRVAYPVRQTMAYIYDDDGNQANIPGAPGLGYSYQPDTDDALIVDGRAPTSGEIIIERSAATRAGIEVGDQVHLVIDEPTAVRVVGIIEYGTPMAGASVILMDDADLVARIGKEFSEVAVKIEDGETREIVKDRLAAQLPADYVVQTVEQTRADTDEAVGEILDMVNTFLLVFVVIAITISTFIITNTFTISVRQRQRQFALLRAIGASPRQVFQAVMLQALLIGLIGSIIGAVVGQGLLLLIKSGLESVGMPLGGSVLVTGKTAIISIIAGTVVTLLATLLPSRRAALTPAIEAMREGSGQKEKPLATRTIISAVLLVAGTVAMVIGAVNGTAALFGPGVAAMFVGIIGVMPALVHPIAGATGWIARRIAPATGVLASRSLTASPRKTATTSVALAIGVALVCAGSSVAASLEETIFENVDTEISADILVTTHMQVQNGPEIAKEFEKIPGVATVDASMTNGWAVASPVSAQEPSTATVMAGASSAKAIGSLGMKFVEGEPDVLESGQAAVFDNTAASIGVGVGDDIALTSPDGMVVVKVGAIIETGTLTFGQPQIVLPARLAQDLQPAQSHNPLIAVFVEDGADVSAIKAEINDLVKDQYVWLVSDRGDMKNIAGGQVTMLLTMLYALLALSVVIAVIGVVNTLTLSVVDRTHEIGLLRAVGMQRSGVRRMVLQESVIITLLGTLVGVVFGTALGLGLTRFMADDVATTYVIPWQAIGVVIVVALIVGALAAFLPARKAAKLDVLDAIAED</sequence>
<gene>
    <name evidence="10" type="primary">macB_1</name>
    <name evidence="10" type="ORF">NCTC10327_00339</name>
</gene>
<feature type="transmembrane region" description="Helical" evidence="7">
    <location>
        <begin position="256"/>
        <end position="280"/>
    </location>
</feature>
<dbReference type="AlphaFoldDB" id="A0A7Z8Y8G5"/>
<feature type="transmembrane region" description="Helical" evidence="7">
    <location>
        <begin position="423"/>
        <end position="447"/>
    </location>
</feature>
<evidence type="ECO:0000256" key="6">
    <source>
        <dbReference type="ARBA" id="ARBA00023136"/>
    </source>
</evidence>
<feature type="domain" description="ABC3 transporter permease C-terminal" evidence="8">
    <location>
        <begin position="716"/>
        <end position="832"/>
    </location>
</feature>
<dbReference type="InterPro" id="IPR003838">
    <property type="entry name" value="ABC3_permease_C"/>
</dbReference>
<feature type="transmembrane region" description="Helical" evidence="7">
    <location>
        <begin position="300"/>
        <end position="330"/>
    </location>
</feature>
<evidence type="ECO:0000256" key="5">
    <source>
        <dbReference type="ARBA" id="ARBA00022989"/>
    </source>
</evidence>
<evidence type="ECO:0000259" key="9">
    <source>
        <dbReference type="Pfam" id="PF12704"/>
    </source>
</evidence>
<dbReference type="EMBL" id="UYIO01000001">
    <property type="protein sequence ID" value="VDG75650.1"/>
    <property type="molecule type" value="Genomic_DNA"/>
</dbReference>
<keyword evidence="10" id="KW-0378">Hydrolase</keyword>
<evidence type="ECO:0000313" key="10">
    <source>
        <dbReference type="EMBL" id="VDG75650.1"/>
    </source>
</evidence>
<dbReference type="Pfam" id="PF12704">
    <property type="entry name" value="MacB_PCD"/>
    <property type="match status" value="2"/>
</dbReference>
<evidence type="ECO:0000256" key="4">
    <source>
        <dbReference type="ARBA" id="ARBA00022692"/>
    </source>
</evidence>
<feature type="domain" description="MacB-like periplasmic core" evidence="9">
    <location>
        <begin position="476"/>
        <end position="683"/>
    </location>
</feature>
<evidence type="ECO:0000256" key="7">
    <source>
        <dbReference type="SAM" id="Phobius"/>
    </source>
</evidence>
<evidence type="ECO:0000256" key="3">
    <source>
        <dbReference type="ARBA" id="ARBA00022475"/>
    </source>
</evidence>
<comment type="similarity">
    <text evidence="2">Belongs to the ABC-4 integral membrane protein family. LolC/E subfamily.</text>
</comment>
<evidence type="ECO:0000256" key="1">
    <source>
        <dbReference type="ARBA" id="ARBA00004651"/>
    </source>
</evidence>
<dbReference type="InterPro" id="IPR025857">
    <property type="entry name" value="MacB_PCD"/>
</dbReference>
<feature type="domain" description="ABC3 transporter permease C-terminal" evidence="8">
    <location>
        <begin position="259"/>
        <end position="375"/>
    </location>
</feature>
<comment type="caution">
    <text evidence="10">The sequence shown here is derived from an EMBL/GenBank/DDBJ whole genome shotgun (WGS) entry which is preliminary data.</text>
</comment>
<dbReference type="InterPro" id="IPR051447">
    <property type="entry name" value="Lipoprotein-release_system"/>
</dbReference>
<keyword evidence="4 7" id="KW-0812">Transmembrane</keyword>
<comment type="subcellular location">
    <subcellularLocation>
        <location evidence="1">Cell membrane</location>
        <topology evidence="1">Multi-pass membrane protein</topology>
    </subcellularLocation>
</comment>
<evidence type="ECO:0000313" key="11">
    <source>
        <dbReference type="Proteomes" id="UP000269974"/>
    </source>
</evidence>
<feature type="transmembrane region" description="Helical" evidence="7">
    <location>
        <begin position="800"/>
        <end position="823"/>
    </location>
</feature>
<dbReference type="GO" id="GO:0098797">
    <property type="term" value="C:plasma membrane protein complex"/>
    <property type="evidence" value="ECO:0007669"/>
    <property type="project" value="TreeGrafter"/>
</dbReference>
<dbReference type="EC" id="3.6.3.-" evidence="10"/>
<feature type="transmembrane region" description="Helical" evidence="7">
    <location>
        <begin position="12"/>
        <end position="36"/>
    </location>
</feature>
<evidence type="ECO:0000259" key="8">
    <source>
        <dbReference type="Pfam" id="PF02687"/>
    </source>
</evidence>
<dbReference type="GO" id="GO:0016787">
    <property type="term" value="F:hydrolase activity"/>
    <property type="evidence" value="ECO:0007669"/>
    <property type="project" value="UniProtKB-KW"/>
</dbReference>
<feature type="transmembrane region" description="Helical" evidence="7">
    <location>
        <begin position="394"/>
        <end position="417"/>
    </location>
</feature>
<name>A0A7Z8Y8G5_9ACTO</name>
<organism evidence="10 11">
    <name type="scientific">Actinobaculum suis</name>
    <dbReference type="NCBI Taxonomy" id="1657"/>
    <lineage>
        <taxon>Bacteria</taxon>
        <taxon>Bacillati</taxon>
        <taxon>Actinomycetota</taxon>
        <taxon>Actinomycetes</taxon>
        <taxon>Actinomycetales</taxon>
        <taxon>Actinomycetaceae</taxon>
        <taxon>Actinobaculum</taxon>
    </lineage>
</organism>
<dbReference type="PANTHER" id="PTHR30489:SF0">
    <property type="entry name" value="LIPOPROTEIN-RELEASING SYSTEM TRANSMEMBRANE PROTEIN LOLE"/>
    <property type="match status" value="1"/>
</dbReference>
<dbReference type="Proteomes" id="UP000269974">
    <property type="component" value="Unassembled WGS sequence"/>
</dbReference>
<feature type="transmembrane region" description="Helical" evidence="7">
    <location>
        <begin position="350"/>
        <end position="369"/>
    </location>
</feature>
<feature type="transmembrane region" description="Helical" evidence="7">
    <location>
        <begin position="766"/>
        <end position="788"/>
    </location>
</feature>
<feature type="domain" description="MacB-like periplasmic core" evidence="9">
    <location>
        <begin position="17"/>
        <end position="224"/>
    </location>
</feature>
<dbReference type="GO" id="GO:0044874">
    <property type="term" value="P:lipoprotein localization to outer membrane"/>
    <property type="evidence" value="ECO:0007669"/>
    <property type="project" value="TreeGrafter"/>
</dbReference>
<protein>
    <submittedName>
        <fullName evidence="10">ABC transporter permease</fullName>
        <ecNumber evidence="10">3.6.3.-</ecNumber>
    </submittedName>
</protein>
<dbReference type="PANTHER" id="PTHR30489">
    <property type="entry name" value="LIPOPROTEIN-RELEASING SYSTEM TRANSMEMBRANE PROTEIN LOLE"/>
    <property type="match status" value="1"/>
</dbReference>
<keyword evidence="5 7" id="KW-1133">Transmembrane helix</keyword>
<keyword evidence="6 7" id="KW-0472">Membrane</keyword>
<proteinExistence type="inferred from homology"/>
<dbReference type="Pfam" id="PF02687">
    <property type="entry name" value="FtsX"/>
    <property type="match status" value="2"/>
</dbReference>
<feature type="transmembrane region" description="Helical" evidence="7">
    <location>
        <begin position="713"/>
        <end position="738"/>
    </location>
</feature>
<evidence type="ECO:0000256" key="2">
    <source>
        <dbReference type="ARBA" id="ARBA00005236"/>
    </source>
</evidence>